<dbReference type="OrthoDB" id="121143at2"/>
<organism evidence="1 2">
    <name type="scientific">Prauserella shujinwangii</name>
    <dbReference type="NCBI Taxonomy" id="1453103"/>
    <lineage>
        <taxon>Bacteria</taxon>
        <taxon>Bacillati</taxon>
        <taxon>Actinomycetota</taxon>
        <taxon>Actinomycetes</taxon>
        <taxon>Pseudonocardiales</taxon>
        <taxon>Pseudonocardiaceae</taxon>
        <taxon>Prauserella</taxon>
    </lineage>
</organism>
<gene>
    <name evidence="1" type="ORF">B0I33_114184</name>
</gene>
<comment type="caution">
    <text evidence="1">The sequence shown here is derived from an EMBL/GenBank/DDBJ whole genome shotgun (WGS) entry which is preliminary data.</text>
</comment>
<dbReference type="InterPro" id="IPR036390">
    <property type="entry name" value="WH_DNA-bd_sf"/>
</dbReference>
<dbReference type="RefSeq" id="WP_106182338.1">
    <property type="nucleotide sequence ID" value="NZ_PVNH01000014.1"/>
</dbReference>
<keyword evidence="2" id="KW-1185">Reference proteome</keyword>
<evidence type="ECO:0008006" key="3">
    <source>
        <dbReference type="Google" id="ProtNLM"/>
    </source>
</evidence>
<sequence>MILPSAVARGVAEGTVRLAFRRWAKPDVRPGSTLRTPAGVVEVESVEPVDPASITEDDAVLAGAPSAAAVRAALRGPEHHPTYRIRVRWAGPDPRVALGANDDLLPEEVEEISRRLARLDRAGRHGPWTRAVLEVVEAHPERRAGDLADLLGRDKQSFKLDVRKLKNLGLTHSLEVGYRLSPRGAAYLRAIRDRPAPDPPSR</sequence>
<dbReference type="Proteomes" id="UP000238362">
    <property type="component" value="Unassembled WGS sequence"/>
</dbReference>
<dbReference type="AlphaFoldDB" id="A0A2T0LLA4"/>
<dbReference type="SUPFAM" id="SSF46785">
    <property type="entry name" value="Winged helix' DNA-binding domain"/>
    <property type="match status" value="1"/>
</dbReference>
<accession>A0A2T0LLA4</accession>
<proteinExistence type="predicted"/>
<name>A0A2T0LLA4_9PSEU</name>
<protein>
    <recommendedName>
        <fullName evidence="3">ASCH domain-containing protein</fullName>
    </recommendedName>
</protein>
<evidence type="ECO:0000313" key="2">
    <source>
        <dbReference type="Proteomes" id="UP000238362"/>
    </source>
</evidence>
<evidence type="ECO:0000313" key="1">
    <source>
        <dbReference type="EMBL" id="PRX43723.1"/>
    </source>
</evidence>
<reference evidence="1 2" key="1">
    <citation type="submission" date="2018-03" db="EMBL/GenBank/DDBJ databases">
        <title>Genomic Encyclopedia of Type Strains, Phase III (KMG-III): the genomes of soil and plant-associated and newly described type strains.</title>
        <authorList>
            <person name="Whitman W."/>
        </authorList>
    </citation>
    <scope>NUCLEOTIDE SEQUENCE [LARGE SCALE GENOMIC DNA]</scope>
    <source>
        <strain evidence="1 2">CGMCC 4.7125</strain>
    </source>
</reference>
<dbReference type="EMBL" id="PVNH01000014">
    <property type="protein sequence ID" value="PRX43723.1"/>
    <property type="molecule type" value="Genomic_DNA"/>
</dbReference>